<sequence length="370" mass="42373">ILSLPLELREQIYKEVLANPSQGPGLLIACHDIYNEAHKFLFQRPLSFRNQSALWEWLMKVPGKHLHYVTEVTLGLEDVNLSPLLTIPIKPHGDSKPRLLTWELYEQELEKLYRVLKKLPHLKTLTIKALPDCQSFLYHGFLTTFLGHLGSLFPSLWHLTLRGNFHHQTLSFLTPLEELRYLSFDGFSSTPPTKTAEILSSLHQLTDLSLASLHALLTPADYVHRSFTSSHQSFTADVLQSINALTSFHITENIQPASPTGLYFTPQILSSLHFAHNTTLIRLSIRLLHTPDVEPLEALQEFLQGSSIQKLELDWPDFDPEDLDDLLPGALKELWVRTWSKEKAFDVLWQLIKSREAGGLYELRRVVLVR</sequence>
<dbReference type="Proteomes" id="UP000799755">
    <property type="component" value="Unassembled WGS sequence"/>
</dbReference>
<reference evidence="1" key="1">
    <citation type="journal article" date="2020" name="Stud. Mycol.">
        <title>101 Dothideomycetes genomes: a test case for predicting lifestyles and emergence of pathogens.</title>
        <authorList>
            <person name="Haridas S."/>
            <person name="Albert R."/>
            <person name="Binder M."/>
            <person name="Bloem J."/>
            <person name="Labutti K."/>
            <person name="Salamov A."/>
            <person name="Andreopoulos B."/>
            <person name="Baker S."/>
            <person name="Barry K."/>
            <person name="Bills G."/>
            <person name="Bluhm B."/>
            <person name="Cannon C."/>
            <person name="Castanera R."/>
            <person name="Culley D."/>
            <person name="Daum C."/>
            <person name="Ezra D."/>
            <person name="Gonzalez J."/>
            <person name="Henrissat B."/>
            <person name="Kuo A."/>
            <person name="Liang C."/>
            <person name="Lipzen A."/>
            <person name="Lutzoni F."/>
            <person name="Magnuson J."/>
            <person name="Mondo S."/>
            <person name="Nolan M."/>
            <person name="Ohm R."/>
            <person name="Pangilinan J."/>
            <person name="Park H.-J."/>
            <person name="Ramirez L."/>
            <person name="Alfaro M."/>
            <person name="Sun H."/>
            <person name="Tritt A."/>
            <person name="Yoshinaga Y."/>
            <person name="Zwiers L.-H."/>
            <person name="Turgeon B."/>
            <person name="Goodwin S."/>
            <person name="Spatafora J."/>
            <person name="Crous P."/>
            <person name="Grigoriev I."/>
        </authorList>
    </citation>
    <scope>NUCLEOTIDE SEQUENCE</scope>
    <source>
        <strain evidence="1">ATCC 200398</strain>
    </source>
</reference>
<evidence type="ECO:0000313" key="1">
    <source>
        <dbReference type="EMBL" id="KAF2473523.1"/>
    </source>
</evidence>
<keyword evidence="2" id="KW-1185">Reference proteome</keyword>
<dbReference type="EMBL" id="MU003500">
    <property type="protein sequence ID" value="KAF2473523.1"/>
    <property type="molecule type" value="Genomic_DNA"/>
</dbReference>
<feature type="non-terminal residue" evidence="1">
    <location>
        <position position="370"/>
    </location>
</feature>
<gene>
    <name evidence="1" type="ORF">BDR25DRAFT_196049</name>
</gene>
<accession>A0ACB6R2L5</accession>
<organism evidence="1 2">
    <name type="scientific">Lindgomyces ingoldianus</name>
    <dbReference type="NCBI Taxonomy" id="673940"/>
    <lineage>
        <taxon>Eukaryota</taxon>
        <taxon>Fungi</taxon>
        <taxon>Dikarya</taxon>
        <taxon>Ascomycota</taxon>
        <taxon>Pezizomycotina</taxon>
        <taxon>Dothideomycetes</taxon>
        <taxon>Pleosporomycetidae</taxon>
        <taxon>Pleosporales</taxon>
        <taxon>Lindgomycetaceae</taxon>
        <taxon>Lindgomyces</taxon>
    </lineage>
</organism>
<name>A0ACB6R2L5_9PLEO</name>
<proteinExistence type="predicted"/>
<comment type="caution">
    <text evidence="1">The sequence shown here is derived from an EMBL/GenBank/DDBJ whole genome shotgun (WGS) entry which is preliminary data.</text>
</comment>
<feature type="non-terminal residue" evidence="1">
    <location>
        <position position="1"/>
    </location>
</feature>
<evidence type="ECO:0000313" key="2">
    <source>
        <dbReference type="Proteomes" id="UP000799755"/>
    </source>
</evidence>
<protein>
    <submittedName>
        <fullName evidence="1">Uncharacterized protein</fullName>
    </submittedName>
</protein>